<feature type="transmembrane region" description="Helical" evidence="7">
    <location>
        <begin position="235"/>
        <end position="259"/>
    </location>
</feature>
<evidence type="ECO:0000256" key="5">
    <source>
        <dbReference type="ARBA" id="ARBA00022989"/>
    </source>
</evidence>
<evidence type="ECO:0000256" key="3">
    <source>
        <dbReference type="ARBA" id="ARBA00022475"/>
    </source>
</evidence>
<feature type="transmembrane region" description="Helical" evidence="7">
    <location>
        <begin position="294"/>
        <end position="312"/>
    </location>
</feature>
<dbReference type="EMBL" id="VSSQ01001150">
    <property type="protein sequence ID" value="MPM05626.1"/>
    <property type="molecule type" value="Genomic_DNA"/>
</dbReference>
<evidence type="ECO:0000256" key="7">
    <source>
        <dbReference type="SAM" id="Phobius"/>
    </source>
</evidence>
<feature type="domain" description="ABC transmembrane type-1" evidence="8">
    <location>
        <begin position="99"/>
        <end position="312"/>
    </location>
</feature>
<evidence type="ECO:0000256" key="6">
    <source>
        <dbReference type="ARBA" id="ARBA00023136"/>
    </source>
</evidence>
<feature type="transmembrane region" description="Helical" evidence="7">
    <location>
        <begin position="95"/>
        <end position="124"/>
    </location>
</feature>
<keyword evidence="4 7" id="KW-0812">Transmembrane</keyword>
<comment type="caution">
    <text evidence="9">The sequence shown here is derived from an EMBL/GenBank/DDBJ whole genome shotgun (WGS) entry which is preliminary data.</text>
</comment>
<keyword evidence="9" id="KW-0762">Sugar transport</keyword>
<evidence type="ECO:0000256" key="4">
    <source>
        <dbReference type="ARBA" id="ARBA00022692"/>
    </source>
</evidence>
<accession>A0A644WP08</accession>
<keyword evidence="5 7" id="KW-1133">Transmembrane helix</keyword>
<name>A0A644WP08_9ZZZZ</name>
<dbReference type="PROSITE" id="PS50928">
    <property type="entry name" value="ABC_TM1"/>
    <property type="match status" value="1"/>
</dbReference>
<feature type="transmembrane region" description="Helical" evidence="7">
    <location>
        <begin position="41"/>
        <end position="61"/>
    </location>
</feature>
<keyword evidence="3" id="KW-1003">Cell membrane</keyword>
<dbReference type="InterPro" id="IPR035906">
    <property type="entry name" value="MetI-like_sf"/>
</dbReference>
<reference evidence="9" key="1">
    <citation type="submission" date="2019-08" db="EMBL/GenBank/DDBJ databases">
        <authorList>
            <person name="Kucharzyk K."/>
            <person name="Murdoch R.W."/>
            <person name="Higgins S."/>
            <person name="Loffler F."/>
        </authorList>
    </citation>
    <scope>NUCLEOTIDE SEQUENCE</scope>
</reference>
<dbReference type="InterPro" id="IPR000515">
    <property type="entry name" value="MetI-like"/>
</dbReference>
<keyword evidence="2" id="KW-0813">Transport</keyword>
<gene>
    <name evidence="9" type="primary">yteP_4</name>
    <name evidence="9" type="ORF">SDC9_51916</name>
</gene>
<dbReference type="CDD" id="cd06261">
    <property type="entry name" value="TM_PBP2"/>
    <property type="match status" value="1"/>
</dbReference>
<dbReference type="PANTHER" id="PTHR30193">
    <property type="entry name" value="ABC TRANSPORTER PERMEASE PROTEIN"/>
    <property type="match status" value="1"/>
</dbReference>
<evidence type="ECO:0000313" key="9">
    <source>
        <dbReference type="EMBL" id="MPM05626.1"/>
    </source>
</evidence>
<proteinExistence type="predicted"/>
<dbReference type="SUPFAM" id="SSF161098">
    <property type="entry name" value="MetI-like"/>
    <property type="match status" value="1"/>
</dbReference>
<dbReference type="PANTHER" id="PTHR30193:SF37">
    <property type="entry name" value="INNER MEMBRANE ABC TRANSPORTER PERMEASE PROTEIN YCJO"/>
    <property type="match status" value="1"/>
</dbReference>
<dbReference type="Gene3D" id="1.10.3720.10">
    <property type="entry name" value="MetI-like"/>
    <property type="match status" value="1"/>
</dbReference>
<evidence type="ECO:0000256" key="1">
    <source>
        <dbReference type="ARBA" id="ARBA00004651"/>
    </source>
</evidence>
<sequence length="321" mass="36423">MVYCPCKEGAFEQRTLQRVETNELGSSMNTPLGRQLKKYRIFYLMFIPVAIYFIVFTYYPFLRGLIMSFQENRLLGNRPFSGLANYRFVVKDSNFLAAVANSLIIGLWDMVLYFLFSLGFALILNELVQRTIKQSIQTIAYIPYLFSWAVIGGVWVLIFDLQGLVNQFLSLFGTEPIFFLADPAYARPLIIAMGVWRSMGYFALLFTVAIMNIEGQLYEAARIDGASRLMQIRKIILPSLIPTMKTIIVLLSIGVLTHFDEIYVMVNPANRRLISTLLLYVYETGILNFQTGTASAGATLVMAGTLLITGLMRKFIGYDKE</sequence>
<feature type="transmembrane region" description="Helical" evidence="7">
    <location>
        <begin position="145"/>
        <end position="169"/>
    </location>
</feature>
<evidence type="ECO:0000256" key="2">
    <source>
        <dbReference type="ARBA" id="ARBA00022448"/>
    </source>
</evidence>
<dbReference type="GO" id="GO:0055085">
    <property type="term" value="P:transmembrane transport"/>
    <property type="evidence" value="ECO:0007669"/>
    <property type="project" value="InterPro"/>
</dbReference>
<protein>
    <submittedName>
        <fullName evidence="9">Putative multiple-sugar transport system permease YteP</fullName>
    </submittedName>
</protein>
<dbReference type="AlphaFoldDB" id="A0A644WP08"/>
<dbReference type="Pfam" id="PF00528">
    <property type="entry name" value="BPD_transp_1"/>
    <property type="match status" value="1"/>
</dbReference>
<keyword evidence="6 7" id="KW-0472">Membrane</keyword>
<evidence type="ECO:0000259" key="8">
    <source>
        <dbReference type="PROSITE" id="PS50928"/>
    </source>
</evidence>
<comment type="subcellular location">
    <subcellularLocation>
        <location evidence="1">Cell membrane</location>
        <topology evidence="1">Multi-pass membrane protein</topology>
    </subcellularLocation>
</comment>
<feature type="transmembrane region" description="Helical" evidence="7">
    <location>
        <begin position="189"/>
        <end position="214"/>
    </location>
</feature>
<dbReference type="InterPro" id="IPR051393">
    <property type="entry name" value="ABC_transporter_permease"/>
</dbReference>
<organism evidence="9">
    <name type="scientific">bioreactor metagenome</name>
    <dbReference type="NCBI Taxonomy" id="1076179"/>
    <lineage>
        <taxon>unclassified sequences</taxon>
        <taxon>metagenomes</taxon>
        <taxon>ecological metagenomes</taxon>
    </lineage>
</organism>
<dbReference type="GO" id="GO:0005886">
    <property type="term" value="C:plasma membrane"/>
    <property type="evidence" value="ECO:0007669"/>
    <property type="project" value="UniProtKB-SubCell"/>
</dbReference>